<evidence type="ECO:0000313" key="5">
    <source>
        <dbReference type="Proteomes" id="UP000601027"/>
    </source>
</evidence>
<dbReference type="PANTHER" id="PTHR33495">
    <property type="entry name" value="ANTI-SIGMA FACTOR ANTAGONIST TM_1081-RELATED-RELATED"/>
    <property type="match status" value="1"/>
</dbReference>
<dbReference type="EMBL" id="JAEVHM010000014">
    <property type="protein sequence ID" value="MBM0231342.1"/>
    <property type="molecule type" value="Genomic_DNA"/>
</dbReference>
<proteinExistence type="inferred from homology"/>
<dbReference type="Pfam" id="PF13466">
    <property type="entry name" value="STAS_2"/>
    <property type="match status" value="1"/>
</dbReference>
<dbReference type="InterPro" id="IPR036513">
    <property type="entry name" value="STAS_dom_sf"/>
</dbReference>
<dbReference type="NCBIfam" id="TIGR00377">
    <property type="entry name" value="ant_ant_sig"/>
    <property type="match status" value="1"/>
</dbReference>
<name>A0ABS1XQ21_9ACTN</name>
<dbReference type="PROSITE" id="PS50801">
    <property type="entry name" value="STAS"/>
    <property type="match status" value="1"/>
</dbReference>
<keyword evidence="5" id="KW-1185">Reference proteome</keyword>
<reference evidence="4 5" key="1">
    <citation type="submission" date="2021-01" db="EMBL/GenBank/DDBJ databases">
        <title>Draft genome sequence of Micromonospora sp. strain STR1_7.</title>
        <authorList>
            <person name="Karlyshev A."/>
            <person name="Jawad R."/>
        </authorList>
    </citation>
    <scope>NUCLEOTIDE SEQUENCE [LARGE SCALE GENOMIC DNA]</scope>
    <source>
        <strain evidence="4 5">STR1-7</strain>
    </source>
</reference>
<feature type="domain" description="STAS" evidence="3">
    <location>
        <begin position="4"/>
        <end position="110"/>
    </location>
</feature>
<evidence type="ECO:0000259" key="3">
    <source>
        <dbReference type="PROSITE" id="PS50801"/>
    </source>
</evidence>
<dbReference type="InterPro" id="IPR058548">
    <property type="entry name" value="MlaB-like_STAS"/>
</dbReference>
<dbReference type="Proteomes" id="UP000601027">
    <property type="component" value="Unassembled WGS sequence"/>
</dbReference>
<dbReference type="CDD" id="cd07043">
    <property type="entry name" value="STAS_anti-anti-sigma_factors"/>
    <property type="match status" value="1"/>
</dbReference>
<dbReference type="InterPro" id="IPR003658">
    <property type="entry name" value="Anti-sigma_ant"/>
</dbReference>
<sequence>MPHFEARTSTAPGRIVVTLTGECDLAARDELTAVLASALRGAPVVVVDVGGLRFLDSTGLHTLVTAHQAARADGRRLYAVNADGAVAAVLDITGVGHLLSPPADDPRLAG</sequence>
<evidence type="ECO:0000256" key="2">
    <source>
        <dbReference type="RuleBase" id="RU003749"/>
    </source>
</evidence>
<organism evidence="4 5">
    <name type="scientific">Micromonospora parastrephiae</name>
    <dbReference type="NCBI Taxonomy" id="2806101"/>
    <lineage>
        <taxon>Bacteria</taxon>
        <taxon>Bacillati</taxon>
        <taxon>Actinomycetota</taxon>
        <taxon>Actinomycetes</taxon>
        <taxon>Micromonosporales</taxon>
        <taxon>Micromonosporaceae</taxon>
        <taxon>Micromonospora</taxon>
    </lineage>
</organism>
<dbReference type="InterPro" id="IPR002645">
    <property type="entry name" value="STAS_dom"/>
</dbReference>
<dbReference type="PANTHER" id="PTHR33495:SF2">
    <property type="entry name" value="ANTI-SIGMA FACTOR ANTAGONIST TM_1081-RELATED"/>
    <property type="match status" value="1"/>
</dbReference>
<comment type="caution">
    <text evidence="4">The sequence shown here is derived from an EMBL/GenBank/DDBJ whole genome shotgun (WGS) entry which is preliminary data.</text>
</comment>
<accession>A0ABS1XQ21</accession>
<dbReference type="Gene3D" id="3.30.750.24">
    <property type="entry name" value="STAS domain"/>
    <property type="match status" value="1"/>
</dbReference>
<gene>
    <name evidence="4" type="ORF">JNW91_05340</name>
</gene>
<dbReference type="RefSeq" id="WP_203173816.1">
    <property type="nucleotide sequence ID" value="NZ_JAEVHM010000014.1"/>
</dbReference>
<protein>
    <recommendedName>
        <fullName evidence="2">Anti-sigma factor antagonist</fullName>
    </recommendedName>
</protein>
<comment type="similarity">
    <text evidence="1 2">Belongs to the anti-sigma-factor antagonist family.</text>
</comment>
<dbReference type="SUPFAM" id="SSF52091">
    <property type="entry name" value="SpoIIaa-like"/>
    <property type="match status" value="1"/>
</dbReference>
<evidence type="ECO:0000313" key="4">
    <source>
        <dbReference type="EMBL" id="MBM0231342.1"/>
    </source>
</evidence>
<evidence type="ECO:0000256" key="1">
    <source>
        <dbReference type="ARBA" id="ARBA00009013"/>
    </source>
</evidence>